<gene>
    <name evidence="4" type="ORF">BCR36DRAFT_351178</name>
</gene>
<keyword evidence="4" id="KW-0540">Nuclease</keyword>
<reference evidence="4 5" key="2">
    <citation type="submission" date="2016-08" db="EMBL/GenBank/DDBJ databases">
        <title>Pervasive Adenine N6-methylation of Active Genes in Fungi.</title>
        <authorList>
            <consortium name="DOE Joint Genome Institute"/>
            <person name="Mondo S.J."/>
            <person name="Dannebaum R.O."/>
            <person name="Kuo R.C."/>
            <person name="Labutti K."/>
            <person name="Haridas S."/>
            <person name="Kuo A."/>
            <person name="Salamov A."/>
            <person name="Ahrendt S.R."/>
            <person name="Lipzen A."/>
            <person name="Sullivan W."/>
            <person name="Andreopoulos W.B."/>
            <person name="Clum A."/>
            <person name="Lindquist E."/>
            <person name="Daum C."/>
            <person name="Ramamoorthy G.K."/>
            <person name="Gryganskyi A."/>
            <person name="Culley D."/>
            <person name="Magnuson J.K."/>
            <person name="James T.Y."/>
            <person name="O'Malley M.A."/>
            <person name="Stajich J.E."/>
            <person name="Spatafora J.W."/>
            <person name="Visel A."/>
            <person name="Grigoriev I.V."/>
        </authorList>
    </citation>
    <scope>NUCLEOTIDE SEQUENCE [LARGE SCALE GENOMIC DNA]</scope>
    <source>
        <strain evidence="5">finn</strain>
    </source>
</reference>
<dbReference type="AlphaFoldDB" id="A0A1Y1VAW1"/>
<name>A0A1Y1VAW1_9FUNG</name>
<dbReference type="OrthoDB" id="428734at2759"/>
<reference evidence="4 5" key="1">
    <citation type="submission" date="2016-08" db="EMBL/GenBank/DDBJ databases">
        <title>Genomes of anaerobic fungi encode conserved fungal cellulosomes for biomass hydrolysis.</title>
        <authorList>
            <consortium name="DOE Joint Genome Institute"/>
            <person name="Haitjema C.H."/>
            <person name="Gilmore S.P."/>
            <person name="Henske J.K."/>
            <person name="Solomon K.V."/>
            <person name="De Groot R."/>
            <person name="Kuo A."/>
            <person name="Mondo S.J."/>
            <person name="Salamov A.A."/>
            <person name="Labutti K."/>
            <person name="Zhao Z."/>
            <person name="Chiniquy J."/>
            <person name="Barry K."/>
            <person name="Brewer H.M."/>
            <person name="Purvine S.O."/>
            <person name="Wright A.T."/>
            <person name="Boxma B."/>
            <person name="Van Alen T."/>
            <person name="Hackstein J.H."/>
            <person name="Baker S.E."/>
            <person name="Grigoriev I.V."/>
            <person name="O'Malley M.A."/>
        </authorList>
    </citation>
    <scope>NUCLEOTIDE SEQUENCE [LARGE SCALE GENOMIC DNA]</scope>
    <source>
        <strain evidence="5">finn</strain>
    </source>
</reference>
<keyword evidence="4" id="KW-0269">Exonuclease</keyword>
<organism evidence="4 5">
    <name type="scientific">Piromyces finnis</name>
    <dbReference type="NCBI Taxonomy" id="1754191"/>
    <lineage>
        <taxon>Eukaryota</taxon>
        <taxon>Fungi</taxon>
        <taxon>Fungi incertae sedis</taxon>
        <taxon>Chytridiomycota</taxon>
        <taxon>Chytridiomycota incertae sedis</taxon>
        <taxon>Neocallimastigomycetes</taxon>
        <taxon>Neocallimastigales</taxon>
        <taxon>Neocallimastigaceae</taxon>
        <taxon>Piromyces</taxon>
    </lineage>
</organism>
<keyword evidence="5" id="KW-1185">Reference proteome</keyword>
<evidence type="ECO:0000313" key="5">
    <source>
        <dbReference type="Proteomes" id="UP000193719"/>
    </source>
</evidence>
<sequence>MSKQQQQEEYLLYERKFITLNKNVPNTIPSNKDDIKKVQTITLMSYNILAQCLIHRELYPYCKEKKPLKLSYRTNLLMKEFESIQPDIATFQEVDGFYNLYQNCFEKLGYDYKYIKKQIKDKVYQHGVCILWKKEKFSEVQYNGFLFDESPLVTPTDITPYTGNTGQIIALRFNNTNENAEEKFSNIENEELKRLEIEKYNIENDLGIIISNHHLYWKPKAKYEKLRQIYVMLNNIYSLKNEIEQDNIKLYNDVCNKIKNFENTVEKQSLNKWPVIMCGDFNTSPDQEIYKLITKQELNKEELKELEPKIESETEIKDNPLTSTILIEEIKKFPKGKSSYSSYRDNDPSHTINPNWKKGHEFFKGEPTYTTYCGWKGTLDYEFIMDDNDFKFNQENNDISFNPTYLKVTKNLNVPKSDILEPGLPNLNFPSDHICIMSEIELYQ</sequence>
<accession>A0A1Y1VAW1</accession>
<evidence type="ECO:0000256" key="1">
    <source>
        <dbReference type="ARBA" id="ARBA00010774"/>
    </source>
</evidence>
<feature type="domain" description="Endonuclease/exonuclease/phosphatase" evidence="3">
    <location>
        <begin position="44"/>
        <end position="381"/>
    </location>
</feature>
<keyword evidence="2" id="KW-0378">Hydrolase</keyword>
<keyword evidence="4" id="KW-0255">Endonuclease</keyword>
<dbReference type="GO" id="GO:0000175">
    <property type="term" value="F:3'-5'-RNA exonuclease activity"/>
    <property type="evidence" value="ECO:0007669"/>
    <property type="project" value="TreeGrafter"/>
</dbReference>
<dbReference type="EMBL" id="MCFH01000018">
    <property type="protein sequence ID" value="ORX51425.1"/>
    <property type="molecule type" value="Genomic_DNA"/>
</dbReference>
<dbReference type="InterPro" id="IPR005135">
    <property type="entry name" value="Endo/exonuclease/phosphatase"/>
</dbReference>
<proteinExistence type="inferred from homology"/>
<dbReference type="Pfam" id="PF03372">
    <property type="entry name" value="Exo_endo_phos"/>
    <property type="match status" value="1"/>
</dbReference>
<dbReference type="SUPFAM" id="SSF56219">
    <property type="entry name" value="DNase I-like"/>
    <property type="match status" value="1"/>
</dbReference>
<comment type="caution">
    <text evidence="4">The sequence shown here is derived from an EMBL/GenBank/DDBJ whole genome shotgun (WGS) entry which is preliminary data.</text>
</comment>
<dbReference type="Gene3D" id="3.60.10.10">
    <property type="entry name" value="Endonuclease/exonuclease/phosphatase"/>
    <property type="match status" value="1"/>
</dbReference>
<comment type="similarity">
    <text evidence="1">Belongs to the CCR4/nocturin family.</text>
</comment>
<dbReference type="PANTHER" id="PTHR12121">
    <property type="entry name" value="CARBON CATABOLITE REPRESSOR PROTEIN 4"/>
    <property type="match status" value="1"/>
</dbReference>
<dbReference type="Proteomes" id="UP000193719">
    <property type="component" value="Unassembled WGS sequence"/>
</dbReference>
<dbReference type="GO" id="GO:0006139">
    <property type="term" value="P:nucleobase-containing compound metabolic process"/>
    <property type="evidence" value="ECO:0007669"/>
    <property type="project" value="UniProtKB-ARBA"/>
</dbReference>
<dbReference type="InterPro" id="IPR036691">
    <property type="entry name" value="Endo/exonu/phosph_ase_sf"/>
</dbReference>
<evidence type="ECO:0000256" key="2">
    <source>
        <dbReference type="ARBA" id="ARBA00022801"/>
    </source>
</evidence>
<protein>
    <submittedName>
        <fullName evidence="4">Endonuclease/exonuclease/phosphatase</fullName>
    </submittedName>
</protein>
<evidence type="ECO:0000313" key="4">
    <source>
        <dbReference type="EMBL" id="ORX51425.1"/>
    </source>
</evidence>
<dbReference type="GO" id="GO:0004519">
    <property type="term" value="F:endonuclease activity"/>
    <property type="evidence" value="ECO:0007669"/>
    <property type="project" value="UniProtKB-KW"/>
</dbReference>
<evidence type="ECO:0000259" key="3">
    <source>
        <dbReference type="Pfam" id="PF03372"/>
    </source>
</evidence>
<dbReference type="PANTHER" id="PTHR12121:SF45">
    <property type="entry name" value="NOCTURNIN"/>
    <property type="match status" value="1"/>
</dbReference>
<dbReference type="InterPro" id="IPR050410">
    <property type="entry name" value="CCR4/nocturin_mRNA_transcr"/>
</dbReference>